<gene>
    <name evidence="2" type="primary">Rgs1</name>
    <name evidence="2" type="ORF">T05_13658</name>
</gene>
<name>A0A0V0THH8_9BILA</name>
<dbReference type="AlphaFoldDB" id="A0A0V0THH8"/>
<keyword evidence="3" id="KW-1185">Reference proteome</keyword>
<dbReference type="InterPro" id="IPR036305">
    <property type="entry name" value="RGS_sf"/>
</dbReference>
<proteinExistence type="predicted"/>
<dbReference type="STRING" id="144512.A0A0V0THH8"/>
<dbReference type="Pfam" id="PF00615">
    <property type="entry name" value="RGS"/>
    <property type="match status" value="2"/>
</dbReference>
<feature type="domain" description="RGS" evidence="1">
    <location>
        <begin position="189"/>
        <end position="305"/>
    </location>
</feature>
<dbReference type="SUPFAM" id="SSF48097">
    <property type="entry name" value="Regulator of G-protein signaling, RGS"/>
    <property type="match status" value="2"/>
</dbReference>
<evidence type="ECO:0000259" key="1">
    <source>
        <dbReference type="PROSITE" id="PS50132"/>
    </source>
</evidence>
<dbReference type="SMART" id="SM00315">
    <property type="entry name" value="RGS"/>
    <property type="match status" value="2"/>
</dbReference>
<dbReference type="PRINTS" id="PR01301">
    <property type="entry name" value="RGSPROTEIN"/>
</dbReference>
<dbReference type="InterPro" id="IPR044926">
    <property type="entry name" value="RGS_subdomain_2"/>
</dbReference>
<dbReference type="Gene3D" id="1.10.167.10">
    <property type="entry name" value="Regulator of G-protein Signalling 4, domain 2"/>
    <property type="match status" value="2"/>
</dbReference>
<dbReference type="Proteomes" id="UP000055048">
    <property type="component" value="Unassembled WGS sequence"/>
</dbReference>
<sequence length="456" mass="52858">MSAQSGSCGFLACPKTEVGLCAITVGTRNFVTIDLRDYCHIKIWQKLEARCSSLLVTTDCDPLSADNRGVCVSESEMSNITLLTASEKLPLPNGRRPLLLSTAATLPERQQLQANISSIKHRREASSLYKIGTDPDLTAMIRASNGIGLYDRCREAFKWLSCTNTIGISNNTEKVNHVDYNEAKSWQQSFSRMLNNPVGRRQFREYLESEHAEENIFFWELIEEYRQLTNSDELYDMAQEIYKRFLNTNSTSEINIDIKCRNALNQEMKRPTRNTFDEAQRQVYKLMERDSYTRFIRSNEYFMFLINNLSRETVENWGKDFEAMMSHDEGQRLFREYLVTERADENVKFWSMAKQYSQVEDLKQRKALATEIYRTFISPDAKTEISIDGSIRAEISHNYEQAEKNLFEKAEKFIFELMKRDCFPRFATCPSPSPCHYANLGVKRYAAPGFGFVPRR</sequence>
<comment type="caution">
    <text evidence="2">The sequence shown here is derived from an EMBL/GenBank/DDBJ whole genome shotgun (WGS) entry which is preliminary data.</text>
</comment>
<dbReference type="PROSITE" id="PS50132">
    <property type="entry name" value="RGS"/>
    <property type="match status" value="2"/>
</dbReference>
<dbReference type="CDD" id="cd07440">
    <property type="entry name" value="RGS"/>
    <property type="match status" value="1"/>
</dbReference>
<reference evidence="2 3" key="1">
    <citation type="submission" date="2015-01" db="EMBL/GenBank/DDBJ databases">
        <title>Evolution of Trichinella species and genotypes.</title>
        <authorList>
            <person name="Korhonen P.K."/>
            <person name="Edoardo P."/>
            <person name="Giuseppe L.R."/>
            <person name="Gasser R.B."/>
        </authorList>
    </citation>
    <scope>NUCLEOTIDE SEQUENCE [LARGE SCALE GENOMIC DNA]</scope>
    <source>
        <strain evidence="2">ISS417</strain>
    </source>
</reference>
<accession>A0A0V0THH8</accession>
<dbReference type="FunFam" id="1.10.167.10:FF:000001">
    <property type="entry name" value="Putative regulator of g-protein signaling 12"/>
    <property type="match status" value="1"/>
</dbReference>
<feature type="domain" description="RGS" evidence="1">
    <location>
        <begin position="320"/>
        <end position="426"/>
    </location>
</feature>
<organism evidence="2 3">
    <name type="scientific">Trichinella murrelli</name>
    <dbReference type="NCBI Taxonomy" id="144512"/>
    <lineage>
        <taxon>Eukaryota</taxon>
        <taxon>Metazoa</taxon>
        <taxon>Ecdysozoa</taxon>
        <taxon>Nematoda</taxon>
        <taxon>Enoplea</taxon>
        <taxon>Dorylaimia</taxon>
        <taxon>Trichinellida</taxon>
        <taxon>Trichinellidae</taxon>
        <taxon>Trichinella</taxon>
    </lineage>
</organism>
<dbReference type="EMBL" id="JYDJ01000270">
    <property type="protein sequence ID" value="KRX38385.1"/>
    <property type="molecule type" value="Genomic_DNA"/>
</dbReference>
<dbReference type="PANTHER" id="PTHR10845">
    <property type="entry name" value="REGULATOR OF G PROTEIN SIGNALING"/>
    <property type="match status" value="1"/>
</dbReference>
<dbReference type="PANTHER" id="PTHR10845:SF192">
    <property type="entry name" value="DOUBLE HIT, ISOFORM B"/>
    <property type="match status" value="1"/>
</dbReference>
<evidence type="ECO:0000313" key="3">
    <source>
        <dbReference type="Proteomes" id="UP000055048"/>
    </source>
</evidence>
<evidence type="ECO:0000313" key="2">
    <source>
        <dbReference type="EMBL" id="KRX38385.1"/>
    </source>
</evidence>
<dbReference type="InterPro" id="IPR016137">
    <property type="entry name" value="RGS"/>
</dbReference>
<dbReference type="OrthoDB" id="10266999at2759"/>
<protein>
    <submittedName>
        <fullName evidence="2">Regulator of G-protein signaling 1</fullName>
    </submittedName>
</protein>